<evidence type="ECO:0000256" key="1">
    <source>
        <dbReference type="ARBA" id="ARBA00022654"/>
    </source>
</evidence>
<dbReference type="Pfam" id="PF00765">
    <property type="entry name" value="Autoind_synth"/>
    <property type="match status" value="1"/>
</dbReference>
<dbReference type="PROSITE" id="PS51187">
    <property type="entry name" value="AUTOINDUCER_SYNTH_2"/>
    <property type="match status" value="1"/>
</dbReference>
<dbReference type="Gene3D" id="3.40.630.30">
    <property type="match status" value="1"/>
</dbReference>
<dbReference type="PANTHER" id="PTHR39322:SF1">
    <property type="entry name" value="ISOVALERYL-HOMOSERINE LACTONE SYNTHASE"/>
    <property type="match status" value="1"/>
</dbReference>
<evidence type="ECO:0000256" key="2">
    <source>
        <dbReference type="ARBA" id="ARBA00022679"/>
    </source>
</evidence>
<organism evidence="7 8">
    <name type="scientific">Palleronia abyssalis</name>
    <dbReference type="NCBI Taxonomy" id="1501240"/>
    <lineage>
        <taxon>Bacteria</taxon>
        <taxon>Pseudomonadati</taxon>
        <taxon>Pseudomonadota</taxon>
        <taxon>Alphaproteobacteria</taxon>
        <taxon>Rhodobacterales</taxon>
        <taxon>Roseobacteraceae</taxon>
        <taxon>Palleronia</taxon>
    </lineage>
</organism>
<reference evidence="7 8" key="1">
    <citation type="submission" date="2018-03" db="EMBL/GenBank/DDBJ databases">
        <authorList>
            <person name="Keele B.F."/>
        </authorList>
    </citation>
    <scope>NUCLEOTIDE SEQUENCE [LARGE SCALE GENOMIC DNA]</scope>
    <source>
        <strain evidence="7 8">CECT 8504</strain>
    </source>
</reference>
<comment type="catalytic activity">
    <reaction evidence="6">
        <text>a fatty acyl-[ACP] + S-adenosyl-L-methionine = an N-acyl-L-homoserine lactone + S-methyl-5'-thioadenosine + holo-[ACP] + H(+)</text>
        <dbReference type="Rhea" id="RHEA:10096"/>
        <dbReference type="Rhea" id="RHEA-COMP:9685"/>
        <dbReference type="Rhea" id="RHEA-COMP:14125"/>
        <dbReference type="ChEBI" id="CHEBI:15378"/>
        <dbReference type="ChEBI" id="CHEBI:17509"/>
        <dbReference type="ChEBI" id="CHEBI:55474"/>
        <dbReference type="ChEBI" id="CHEBI:59789"/>
        <dbReference type="ChEBI" id="CHEBI:64479"/>
        <dbReference type="ChEBI" id="CHEBI:138651"/>
        <dbReference type="EC" id="2.3.1.184"/>
    </reaction>
</comment>
<dbReference type="PANTHER" id="PTHR39322">
    <property type="entry name" value="ACYL-HOMOSERINE-LACTONE SYNTHASE"/>
    <property type="match status" value="1"/>
</dbReference>
<dbReference type="AlphaFoldDB" id="A0A2R8C1H1"/>
<keyword evidence="8" id="KW-1185">Reference proteome</keyword>
<dbReference type="GO" id="GO:0061579">
    <property type="term" value="F:N-acyl homoserine lactone synthase activity"/>
    <property type="evidence" value="ECO:0007669"/>
    <property type="project" value="UniProtKB-UniRule"/>
</dbReference>
<evidence type="ECO:0000256" key="3">
    <source>
        <dbReference type="ARBA" id="ARBA00022691"/>
    </source>
</evidence>
<accession>A0A2R8C1H1</accession>
<dbReference type="InterPro" id="IPR016181">
    <property type="entry name" value="Acyl_CoA_acyltransferase"/>
</dbReference>
<dbReference type="Proteomes" id="UP000244912">
    <property type="component" value="Unassembled WGS sequence"/>
</dbReference>
<keyword evidence="2 6" id="KW-0808">Transferase</keyword>
<dbReference type="RefSeq" id="WP_108895959.1">
    <property type="nucleotide sequence ID" value="NZ_ONZF01000016.1"/>
</dbReference>
<keyword evidence="1 5" id="KW-0673">Quorum sensing</keyword>
<keyword evidence="4 5" id="KW-0071">Autoinducer synthesis</keyword>
<dbReference type="GO" id="GO:0007165">
    <property type="term" value="P:signal transduction"/>
    <property type="evidence" value="ECO:0007669"/>
    <property type="project" value="TreeGrafter"/>
</dbReference>
<sequence>MIRIFEGRAIHQAPNLRDSMFRDRSAQFIDRHGWEITRDETGREIDQYDPLDPIYVIACDGDRHLGSLRLLPTTGRTMIAEHFAHLAPDGFARRGLMECTRFCIAPGAPSNVSTDLFRETFRLGLARGWDGALGIFDARMMRVYKRIGIAPKLISRDGEDRHAICLGEWTFSRQGLDRLSPRNTLPLAA</sequence>
<dbReference type="GO" id="GO:0009372">
    <property type="term" value="P:quorum sensing"/>
    <property type="evidence" value="ECO:0007669"/>
    <property type="project" value="UniProtKB-UniRule"/>
</dbReference>
<dbReference type="SUPFAM" id="SSF55729">
    <property type="entry name" value="Acyl-CoA N-acyltransferases (Nat)"/>
    <property type="match status" value="1"/>
</dbReference>
<protein>
    <recommendedName>
        <fullName evidence="6">Acyl-homoserine-lactone synthase</fullName>
        <ecNumber evidence="6">2.3.1.184</ecNumber>
    </recommendedName>
    <alternativeName>
        <fullName evidence="6">Autoinducer synthesis protein</fullName>
    </alternativeName>
</protein>
<evidence type="ECO:0000313" key="7">
    <source>
        <dbReference type="EMBL" id="SPJ26258.1"/>
    </source>
</evidence>
<keyword evidence="3 6" id="KW-0949">S-adenosyl-L-methionine</keyword>
<evidence type="ECO:0000313" key="8">
    <source>
        <dbReference type="Proteomes" id="UP000244912"/>
    </source>
</evidence>
<comment type="similarity">
    <text evidence="5 6">Belongs to the autoinducer synthase family.</text>
</comment>
<dbReference type="EC" id="2.3.1.184" evidence="6"/>
<evidence type="ECO:0000256" key="5">
    <source>
        <dbReference type="PROSITE-ProRule" id="PRU00533"/>
    </source>
</evidence>
<evidence type="ECO:0000256" key="4">
    <source>
        <dbReference type="ARBA" id="ARBA00022929"/>
    </source>
</evidence>
<dbReference type="OrthoDB" id="6169313at2"/>
<gene>
    <name evidence="7" type="primary">bjaI</name>
    <name evidence="7" type="ORF">PAA8504_04115</name>
</gene>
<keyword evidence="7" id="KW-0012">Acyltransferase</keyword>
<proteinExistence type="inferred from homology"/>
<dbReference type="EMBL" id="ONZF01000016">
    <property type="protein sequence ID" value="SPJ26258.1"/>
    <property type="molecule type" value="Genomic_DNA"/>
</dbReference>
<dbReference type="PRINTS" id="PR01549">
    <property type="entry name" value="AUTOINDCRSYN"/>
</dbReference>
<dbReference type="InterPro" id="IPR001690">
    <property type="entry name" value="Autoind_synthase"/>
</dbReference>
<name>A0A2R8C1H1_9RHOB</name>
<evidence type="ECO:0000256" key="6">
    <source>
        <dbReference type="RuleBase" id="RU361135"/>
    </source>
</evidence>